<gene>
    <name evidence="1" type="ORF">HMPREF0628_0098</name>
</gene>
<keyword evidence="2" id="KW-1185">Reference proteome</keyword>
<protein>
    <submittedName>
        <fullName evidence="1">Uncharacterized protein</fullName>
    </submittedName>
</protein>
<dbReference type="AlphaFoldDB" id="D1VV71"/>
<comment type="caution">
    <text evidence="1">The sequence shown here is derived from an EMBL/GenBank/DDBJ whole genome shotgun (WGS) entry which is preliminary data.</text>
</comment>
<proteinExistence type="predicted"/>
<sequence>MIGGLAKFKERFQGYENQYVIIGGTACSLLMESEELEFRSTKYIDIVLIIESLTVEFGKQFWAFIKEADYKHRNKSTGDTQFYRFTEPKNNNYPYMIEIFSRKPYFIKLEDDAIITPLPIDEEISSLSAIILNESYYNLLKTEHETIDGIPVLSPTCLIPFKAKAWLDLKEQKLKGKTVDSKNLKKHKNDVFRLVQLITPNTRRFLSQEIAEDMKKFLLEVADEDDNLKSLRIKNFTKQEMIDILYNCYALKDNNI</sequence>
<organism evidence="1 2">
    <name type="scientific">Peptoniphilus lacrimalis 315-B</name>
    <dbReference type="NCBI Taxonomy" id="596330"/>
    <lineage>
        <taxon>Bacteria</taxon>
        <taxon>Bacillati</taxon>
        <taxon>Bacillota</taxon>
        <taxon>Tissierellia</taxon>
        <taxon>Tissierellales</taxon>
        <taxon>Peptoniphilaceae</taxon>
        <taxon>Peptoniphilus</taxon>
    </lineage>
</organism>
<dbReference type="Proteomes" id="UP000005711">
    <property type="component" value="Unassembled WGS sequence"/>
</dbReference>
<dbReference type="PROSITE" id="PS51257">
    <property type="entry name" value="PROKAR_LIPOPROTEIN"/>
    <property type="match status" value="1"/>
</dbReference>
<name>D1VV71_9FIRM</name>
<dbReference type="eggNOG" id="ENOG502Z9IV">
    <property type="taxonomic scope" value="Bacteria"/>
</dbReference>
<evidence type="ECO:0000313" key="1">
    <source>
        <dbReference type="EMBL" id="EFA89559.1"/>
    </source>
</evidence>
<reference evidence="1 2" key="1">
    <citation type="submission" date="2009-12" db="EMBL/GenBank/DDBJ databases">
        <title>Genome Sequence of Peptoniphilus lacrimalis 315-B.</title>
        <authorList>
            <person name="Durkin A.S."/>
            <person name="Madupu R."/>
            <person name="Torralba M."/>
            <person name="Methe B."/>
            <person name="Sutton G."/>
            <person name="Strausberg R.L."/>
            <person name="Nelson K.E."/>
        </authorList>
    </citation>
    <scope>NUCLEOTIDE SEQUENCE [LARGE SCALE GENOMIC DNA]</scope>
    <source>
        <strain evidence="1 2">315-B</strain>
    </source>
</reference>
<evidence type="ECO:0000313" key="2">
    <source>
        <dbReference type="Proteomes" id="UP000005711"/>
    </source>
</evidence>
<dbReference type="RefSeq" id="WP_004825810.1">
    <property type="nucleotide sequence ID" value="NZ_ADDO01000062.1"/>
</dbReference>
<accession>D1VV71</accession>
<dbReference type="EMBL" id="ADDO01000062">
    <property type="protein sequence ID" value="EFA89559.1"/>
    <property type="molecule type" value="Genomic_DNA"/>
</dbReference>